<evidence type="ECO:0000313" key="2">
    <source>
        <dbReference type="Proteomes" id="UP001294444"/>
    </source>
</evidence>
<dbReference type="EMBL" id="OAPG01000006">
    <property type="protein sequence ID" value="SNX84299.1"/>
    <property type="molecule type" value="Genomic_DNA"/>
</dbReference>
<keyword evidence="2" id="KW-1185">Reference proteome</keyword>
<proteinExistence type="predicted"/>
<comment type="caution">
    <text evidence="1">The sequence shown here is derived from an EMBL/GenBank/DDBJ whole genome shotgun (WGS) entry which is preliminary data.</text>
</comment>
<organism evidence="1 2">
    <name type="scientific">Melanopsichium pennsylvanicum</name>
    <dbReference type="NCBI Taxonomy" id="63383"/>
    <lineage>
        <taxon>Eukaryota</taxon>
        <taxon>Fungi</taxon>
        <taxon>Dikarya</taxon>
        <taxon>Basidiomycota</taxon>
        <taxon>Ustilaginomycotina</taxon>
        <taxon>Ustilaginomycetes</taxon>
        <taxon>Ustilaginales</taxon>
        <taxon>Ustilaginaceae</taxon>
        <taxon>Melanopsichium</taxon>
    </lineage>
</organism>
<protein>
    <submittedName>
        <fullName evidence="1">Uncharacterized protein</fullName>
    </submittedName>
</protein>
<gene>
    <name evidence="1" type="ORF">MEPE_03008</name>
</gene>
<name>A0AAJ5C593_9BASI</name>
<sequence length="155" mass="16930">MCSLLHFGIGQTGETTPNQHNESQSAIQMLDATHPALPNVTQSNINPTFAKTEYASSRDPLHLASRIAYWTQIRLPTYSHTLTAATVYCLGCTSVVDPCQPLVRPLTSSSHITWQLITSHESQLFPSSRFSSHALGAVSHIFTDASSPQACPTHR</sequence>
<dbReference type="Proteomes" id="UP001294444">
    <property type="component" value="Unassembled WGS sequence"/>
</dbReference>
<accession>A0AAJ5C593</accession>
<reference evidence="1" key="1">
    <citation type="submission" date="2023-10" db="EMBL/GenBank/DDBJ databases">
        <authorList>
            <person name="Guldener U."/>
        </authorList>
    </citation>
    <scope>NUCLEOTIDE SEQUENCE</scope>
    <source>
        <strain evidence="1">Mp4</strain>
    </source>
</reference>
<dbReference type="AlphaFoldDB" id="A0AAJ5C593"/>
<evidence type="ECO:0000313" key="1">
    <source>
        <dbReference type="EMBL" id="SNX84299.1"/>
    </source>
</evidence>